<keyword evidence="2" id="KW-1185">Reference proteome</keyword>
<evidence type="ECO:0000313" key="1">
    <source>
        <dbReference type="EMBL" id="MBY5958305.1"/>
    </source>
</evidence>
<dbReference type="RefSeq" id="WP_222579843.1">
    <property type="nucleotide sequence ID" value="NZ_JAHVHU010000008.1"/>
</dbReference>
<reference evidence="1" key="1">
    <citation type="submission" date="2021-06" db="EMBL/GenBank/DDBJ databases">
        <title>44 bacteria genomes isolated from Dapeng, Shenzhen.</title>
        <authorList>
            <person name="Zheng W."/>
            <person name="Yu S."/>
            <person name="Huang Y."/>
        </authorList>
    </citation>
    <scope>NUCLEOTIDE SEQUENCE</scope>
    <source>
        <strain evidence="1">DP5N28-2</strain>
    </source>
</reference>
<protein>
    <submittedName>
        <fullName evidence="1">Uncharacterized protein</fullName>
    </submittedName>
</protein>
<dbReference type="Proteomes" id="UP000753961">
    <property type="component" value="Unassembled WGS sequence"/>
</dbReference>
<name>A0A953L905_9BACT</name>
<dbReference type="AlphaFoldDB" id="A0A953L905"/>
<organism evidence="1 2">
    <name type="scientific">Membranihabitans marinus</name>
    <dbReference type="NCBI Taxonomy" id="1227546"/>
    <lineage>
        <taxon>Bacteria</taxon>
        <taxon>Pseudomonadati</taxon>
        <taxon>Bacteroidota</taxon>
        <taxon>Saprospiria</taxon>
        <taxon>Saprospirales</taxon>
        <taxon>Saprospiraceae</taxon>
        <taxon>Membranihabitans</taxon>
    </lineage>
</organism>
<sequence length="72" mass="8453">MAQEGKKEEDNPRIHDDLKGFNIHIDEFGQVKTTLSQEDLNSFLNEQVDDKKFSPKVKKQLEELYTTIDQEE</sequence>
<evidence type="ECO:0000313" key="2">
    <source>
        <dbReference type="Proteomes" id="UP000753961"/>
    </source>
</evidence>
<comment type="caution">
    <text evidence="1">The sequence shown here is derived from an EMBL/GenBank/DDBJ whole genome shotgun (WGS) entry which is preliminary data.</text>
</comment>
<accession>A0A953L905</accession>
<gene>
    <name evidence="1" type="ORF">KUV50_09200</name>
</gene>
<dbReference type="EMBL" id="JAHVHU010000008">
    <property type="protein sequence ID" value="MBY5958305.1"/>
    <property type="molecule type" value="Genomic_DNA"/>
</dbReference>
<proteinExistence type="predicted"/>